<dbReference type="InterPro" id="IPR038706">
    <property type="entry name" value="Type_VI_SciN-like_sf"/>
</dbReference>
<dbReference type="InterPro" id="IPR017734">
    <property type="entry name" value="T6SS_SciN"/>
</dbReference>
<evidence type="ECO:0000313" key="3">
    <source>
        <dbReference type="Proteomes" id="UP000054903"/>
    </source>
</evidence>
<name>A0A158DPX2_9BURK</name>
<keyword evidence="2" id="KW-0449">Lipoprotein</keyword>
<feature type="signal peptide" evidence="1">
    <location>
        <begin position="1"/>
        <end position="24"/>
    </location>
</feature>
<dbReference type="EMBL" id="FCNX02000017">
    <property type="protein sequence ID" value="SAK96460.1"/>
    <property type="molecule type" value="Genomic_DNA"/>
</dbReference>
<evidence type="ECO:0000256" key="1">
    <source>
        <dbReference type="SAM" id="SignalP"/>
    </source>
</evidence>
<keyword evidence="3" id="KW-1185">Reference proteome</keyword>
<gene>
    <name evidence="2" type="ORF">AWB77_05614</name>
</gene>
<protein>
    <submittedName>
        <fullName evidence="2">Lipoprotein</fullName>
    </submittedName>
</protein>
<dbReference type="AlphaFoldDB" id="A0A158DPX2"/>
<reference evidence="2" key="1">
    <citation type="submission" date="2016-01" db="EMBL/GenBank/DDBJ databases">
        <authorList>
            <person name="Peeters C."/>
        </authorList>
    </citation>
    <scope>NUCLEOTIDE SEQUENCE</scope>
    <source>
        <strain evidence="2">LMG 29320</strain>
    </source>
</reference>
<dbReference type="OrthoDB" id="7021080at2"/>
<organism evidence="2 3">
    <name type="scientific">Caballeronia fortuita</name>
    <dbReference type="NCBI Taxonomy" id="1777138"/>
    <lineage>
        <taxon>Bacteria</taxon>
        <taxon>Pseudomonadati</taxon>
        <taxon>Pseudomonadota</taxon>
        <taxon>Betaproteobacteria</taxon>
        <taxon>Burkholderiales</taxon>
        <taxon>Burkholderiaceae</taxon>
        <taxon>Caballeronia</taxon>
    </lineage>
</organism>
<dbReference type="STRING" id="1777138.AWB77_05614"/>
<dbReference type="RefSeq" id="WP_061137661.1">
    <property type="nucleotide sequence ID" value="NZ_FCNX02000017.1"/>
</dbReference>
<feature type="chain" id="PRO_5007624387" evidence="1">
    <location>
        <begin position="25"/>
        <end position="176"/>
    </location>
</feature>
<evidence type="ECO:0000313" key="2">
    <source>
        <dbReference type="EMBL" id="SAK96460.1"/>
    </source>
</evidence>
<proteinExistence type="predicted"/>
<dbReference type="Proteomes" id="UP000054903">
    <property type="component" value="Unassembled WGS sequence"/>
</dbReference>
<dbReference type="Gene3D" id="2.60.40.4150">
    <property type="entry name" value="Type VI secretion system, lipoprotein SciN"/>
    <property type="match status" value="1"/>
</dbReference>
<dbReference type="PANTHER" id="PTHR37625">
    <property type="entry name" value="OUTER MEMBRANE LIPOPROTEIN-RELATED"/>
    <property type="match status" value="1"/>
</dbReference>
<accession>A0A158DPX2</accession>
<comment type="caution">
    <text evidence="2">The sequence shown here is derived from an EMBL/GenBank/DDBJ whole genome shotgun (WGS) entry which is preliminary data.</text>
</comment>
<dbReference type="NCBIfam" id="TIGR03352">
    <property type="entry name" value="VI_chp_3"/>
    <property type="match status" value="1"/>
</dbReference>
<keyword evidence="1" id="KW-0732">Signal</keyword>
<dbReference type="Pfam" id="PF12790">
    <property type="entry name" value="T6SS-SciN"/>
    <property type="match status" value="1"/>
</dbReference>
<sequence>MSKFFTAFSVLAIVSLPGCGIWQAASDGTAHAYHAMTDWRVETVDVDMSASADLNPDASGHARSVAVRVYQLTDRKRFDKASFDELVRNDQTVLAPDLQADVATVINPGASASLSQPMQKDTAYIAIAAFYQGADKSGTWKQVIPARKLPDDAPLKLTLSGAKLGVSETSAQTRRK</sequence>
<dbReference type="PANTHER" id="PTHR37625:SF4">
    <property type="entry name" value="OUTER MEMBRANE LIPOPROTEIN"/>
    <property type="match status" value="1"/>
</dbReference>